<reference evidence="12 13" key="1">
    <citation type="submission" date="2019-07" db="EMBL/GenBank/DDBJ databases">
        <title>Whole genome shotgun sequence of Skermanella aerolata NBRC 106429.</title>
        <authorList>
            <person name="Hosoyama A."/>
            <person name="Uohara A."/>
            <person name="Ohji S."/>
            <person name="Ichikawa N."/>
        </authorList>
    </citation>
    <scope>NUCLEOTIDE SEQUENCE [LARGE SCALE GENOMIC DNA]</scope>
    <source>
        <strain evidence="12 13">NBRC 106429</strain>
    </source>
</reference>
<organism evidence="12 13">
    <name type="scientific">Skermanella aerolata</name>
    <dbReference type="NCBI Taxonomy" id="393310"/>
    <lineage>
        <taxon>Bacteria</taxon>
        <taxon>Pseudomonadati</taxon>
        <taxon>Pseudomonadota</taxon>
        <taxon>Alphaproteobacteria</taxon>
        <taxon>Rhodospirillales</taxon>
        <taxon>Azospirillaceae</taxon>
        <taxon>Skermanella</taxon>
    </lineage>
</organism>
<dbReference type="Gene3D" id="2.70.70.10">
    <property type="entry name" value="Glucose Permease (Domain IIA)"/>
    <property type="match status" value="1"/>
</dbReference>
<evidence type="ECO:0000313" key="12">
    <source>
        <dbReference type="EMBL" id="GEO40672.1"/>
    </source>
</evidence>
<evidence type="ECO:0000259" key="10">
    <source>
        <dbReference type="Pfam" id="PF01551"/>
    </source>
</evidence>
<dbReference type="InterPro" id="IPR016047">
    <property type="entry name" value="M23ase_b-sheet_dom"/>
</dbReference>
<evidence type="ECO:0000256" key="6">
    <source>
        <dbReference type="ARBA" id="ARBA00022833"/>
    </source>
</evidence>
<dbReference type="RefSeq" id="WP_244619623.1">
    <property type="nucleotide sequence ID" value="NZ_BJYZ01000023.1"/>
</dbReference>
<sequence>MRLGVAAIPALALCLASVPTFASAGWEYPYNHPTRTPIDSAPAAATTGPELADLDKEAAGPHPVKTAFAEDAVEDTGAPAGDTSMLADALGESLPEEGQTEALADLDRKVVEVGRGDTLLGLLVNASVPKIDAHDAIEALRSVFDPRRLQVGQEVALLFQRESGSDRRFMGLELEPDAERAVSVARVEGEGYEAATIDKALERRKTAASAVIDSSLFEAGASVGVPIPVMAAMIRAYSYDVDFQRDVQPGDEFQVMYERYFTDDGAAARDGDILYAALTLGGKQMELFRYKTRDGIVDYFNRQGESIRKALLRTPIDGARVSSKFGMRRHPILGFSKMHTGMDFAAPTGTPIYAAGNGVIEEIGRKNGYGNYVRIKHNQQIATAYAHLSKFGTDMRRGGRVQQGDIIGYVGTTGRSTGPHLHYEVMRGGRQINPMSVDLPTGVALEGRELVAFKHHVEETDRQFAANLQSSQQVAQSVSATGEAEHPDACRGDRTC</sequence>
<feature type="compositionally biased region" description="Basic and acidic residues" evidence="8">
    <location>
        <begin position="483"/>
        <end position="496"/>
    </location>
</feature>
<evidence type="ECO:0000256" key="3">
    <source>
        <dbReference type="ARBA" id="ARBA00022670"/>
    </source>
</evidence>
<dbReference type="InterPro" id="IPR011055">
    <property type="entry name" value="Dup_hybrid_motif"/>
</dbReference>
<evidence type="ECO:0000256" key="7">
    <source>
        <dbReference type="ARBA" id="ARBA00023049"/>
    </source>
</evidence>
<dbReference type="SUPFAM" id="SSF51261">
    <property type="entry name" value="Duplicated hybrid motif"/>
    <property type="match status" value="1"/>
</dbReference>
<dbReference type="InterPro" id="IPR050570">
    <property type="entry name" value="Cell_wall_metabolism_enzyme"/>
</dbReference>
<comment type="caution">
    <text evidence="12">The sequence shown here is derived from an EMBL/GenBank/DDBJ whole genome shotgun (WGS) entry which is preliminary data.</text>
</comment>
<dbReference type="InterPro" id="IPR045834">
    <property type="entry name" value="Csd3_N2"/>
</dbReference>
<dbReference type="Pfam" id="PF19425">
    <property type="entry name" value="Csd3_N2"/>
    <property type="match status" value="1"/>
</dbReference>
<feature type="signal peptide" evidence="9">
    <location>
        <begin position="1"/>
        <end position="24"/>
    </location>
</feature>
<dbReference type="GO" id="GO:0004222">
    <property type="term" value="F:metalloendopeptidase activity"/>
    <property type="evidence" value="ECO:0007669"/>
    <property type="project" value="TreeGrafter"/>
</dbReference>
<evidence type="ECO:0000259" key="11">
    <source>
        <dbReference type="Pfam" id="PF19425"/>
    </source>
</evidence>
<keyword evidence="9" id="KW-0732">Signal</keyword>
<keyword evidence="3" id="KW-0645">Protease</keyword>
<feature type="domain" description="M23ase beta-sheet core" evidence="10">
    <location>
        <begin position="337"/>
        <end position="434"/>
    </location>
</feature>
<dbReference type="GO" id="GO:0030313">
    <property type="term" value="C:cell envelope"/>
    <property type="evidence" value="ECO:0007669"/>
    <property type="project" value="UniProtKB-SubCell"/>
</dbReference>
<dbReference type="CDD" id="cd12797">
    <property type="entry name" value="M23_peptidase"/>
    <property type="match status" value="1"/>
</dbReference>
<proteinExistence type="predicted"/>
<dbReference type="Pfam" id="PF01551">
    <property type="entry name" value="Peptidase_M23"/>
    <property type="match status" value="1"/>
</dbReference>
<dbReference type="Gene3D" id="3.10.450.350">
    <property type="match status" value="1"/>
</dbReference>
<keyword evidence="7" id="KW-0482">Metalloprotease</keyword>
<keyword evidence="5" id="KW-0378">Hydrolase</keyword>
<name>A0A512DW41_9PROT</name>
<dbReference type="GO" id="GO:0046872">
    <property type="term" value="F:metal ion binding"/>
    <property type="evidence" value="ECO:0007669"/>
    <property type="project" value="UniProtKB-KW"/>
</dbReference>
<feature type="chain" id="PRO_5021992823" evidence="9">
    <location>
        <begin position="25"/>
        <end position="496"/>
    </location>
</feature>
<keyword evidence="6" id="KW-0862">Zinc</keyword>
<evidence type="ECO:0000256" key="5">
    <source>
        <dbReference type="ARBA" id="ARBA00022801"/>
    </source>
</evidence>
<gene>
    <name evidence="12" type="ORF">SAE02_48200</name>
</gene>
<evidence type="ECO:0000256" key="2">
    <source>
        <dbReference type="ARBA" id="ARBA00004196"/>
    </source>
</evidence>
<evidence type="ECO:0000256" key="8">
    <source>
        <dbReference type="SAM" id="MobiDB-lite"/>
    </source>
</evidence>
<comment type="subcellular location">
    <subcellularLocation>
        <location evidence="2">Cell envelope</location>
    </subcellularLocation>
</comment>
<dbReference type="PANTHER" id="PTHR21666:SF288">
    <property type="entry name" value="CELL DIVISION PROTEIN YTFB"/>
    <property type="match status" value="1"/>
</dbReference>
<dbReference type="GO" id="GO:0006508">
    <property type="term" value="P:proteolysis"/>
    <property type="evidence" value="ECO:0007669"/>
    <property type="project" value="UniProtKB-KW"/>
</dbReference>
<dbReference type="PANTHER" id="PTHR21666">
    <property type="entry name" value="PEPTIDASE-RELATED"/>
    <property type="match status" value="1"/>
</dbReference>
<keyword evidence="4" id="KW-0479">Metal-binding</keyword>
<evidence type="ECO:0000256" key="9">
    <source>
        <dbReference type="SAM" id="SignalP"/>
    </source>
</evidence>
<feature type="region of interest" description="Disordered" evidence="8">
    <location>
        <begin position="476"/>
        <end position="496"/>
    </location>
</feature>
<comment type="cofactor">
    <cofactor evidence="1">
        <name>Zn(2+)</name>
        <dbReference type="ChEBI" id="CHEBI:29105"/>
    </cofactor>
</comment>
<dbReference type="AlphaFoldDB" id="A0A512DW41"/>
<keyword evidence="13" id="KW-1185">Reference proteome</keyword>
<dbReference type="EMBL" id="BJYZ01000023">
    <property type="protein sequence ID" value="GEO40672.1"/>
    <property type="molecule type" value="Genomic_DNA"/>
</dbReference>
<evidence type="ECO:0000313" key="13">
    <source>
        <dbReference type="Proteomes" id="UP000321523"/>
    </source>
</evidence>
<accession>A0A512DW41</accession>
<feature type="domain" description="Csd3-like second N-terminal" evidence="11">
    <location>
        <begin position="207"/>
        <end position="325"/>
    </location>
</feature>
<evidence type="ECO:0000256" key="4">
    <source>
        <dbReference type="ARBA" id="ARBA00022723"/>
    </source>
</evidence>
<evidence type="ECO:0000256" key="1">
    <source>
        <dbReference type="ARBA" id="ARBA00001947"/>
    </source>
</evidence>
<dbReference type="Proteomes" id="UP000321523">
    <property type="component" value="Unassembled WGS sequence"/>
</dbReference>
<protein>
    <submittedName>
        <fullName evidence="12">Peptidase M23</fullName>
    </submittedName>
</protein>
<dbReference type="FunFam" id="2.70.70.10:FF:000006">
    <property type="entry name" value="M23 family peptidase"/>
    <property type="match status" value="1"/>
</dbReference>